<evidence type="ECO:0000313" key="2">
    <source>
        <dbReference type="Proteomes" id="UP001066276"/>
    </source>
</evidence>
<dbReference type="Proteomes" id="UP001066276">
    <property type="component" value="Chromosome 10"/>
</dbReference>
<organism evidence="1 2">
    <name type="scientific">Pleurodeles waltl</name>
    <name type="common">Iberian ribbed newt</name>
    <dbReference type="NCBI Taxonomy" id="8319"/>
    <lineage>
        <taxon>Eukaryota</taxon>
        <taxon>Metazoa</taxon>
        <taxon>Chordata</taxon>
        <taxon>Craniata</taxon>
        <taxon>Vertebrata</taxon>
        <taxon>Euteleostomi</taxon>
        <taxon>Amphibia</taxon>
        <taxon>Batrachia</taxon>
        <taxon>Caudata</taxon>
        <taxon>Salamandroidea</taxon>
        <taxon>Salamandridae</taxon>
        <taxon>Pleurodelinae</taxon>
        <taxon>Pleurodeles</taxon>
    </lineage>
</organism>
<dbReference type="EMBL" id="JANPWB010000014">
    <property type="protein sequence ID" value="KAJ1098846.1"/>
    <property type="molecule type" value="Genomic_DNA"/>
</dbReference>
<dbReference type="AlphaFoldDB" id="A0AAV7M657"/>
<accession>A0AAV7M657</accession>
<proteinExistence type="predicted"/>
<keyword evidence="2" id="KW-1185">Reference proteome</keyword>
<sequence>MVKGLLGTAVIQNGRGRLQDGESHALSRSKICMLINFTVNKSVLKLTALLAYFIVATRLSSSVAGPRISGEAAKDDIASSVFLRTKQDRWWISSCTSDDRRFLSGLYALTNDSLHLRGVVLFSGVTSAGCEKSPHCVHRTWKGYTHHTNKGMALPKSGAVLWCYLHLREKTLTPSERGKDTCSRLEDLFIQLCNHQGSNKDWLDYMFLVNKQK</sequence>
<reference evidence="1" key="1">
    <citation type="journal article" date="2022" name="bioRxiv">
        <title>Sequencing and chromosome-scale assembly of the giantPleurodeles waltlgenome.</title>
        <authorList>
            <person name="Brown T."/>
            <person name="Elewa A."/>
            <person name="Iarovenko S."/>
            <person name="Subramanian E."/>
            <person name="Araus A.J."/>
            <person name="Petzold A."/>
            <person name="Susuki M."/>
            <person name="Suzuki K.-i.T."/>
            <person name="Hayashi T."/>
            <person name="Toyoda A."/>
            <person name="Oliveira C."/>
            <person name="Osipova E."/>
            <person name="Leigh N.D."/>
            <person name="Simon A."/>
            <person name="Yun M.H."/>
        </authorList>
    </citation>
    <scope>NUCLEOTIDE SEQUENCE</scope>
    <source>
        <strain evidence="1">20211129_DDA</strain>
        <tissue evidence="1">Liver</tissue>
    </source>
</reference>
<comment type="caution">
    <text evidence="1">The sequence shown here is derived from an EMBL/GenBank/DDBJ whole genome shotgun (WGS) entry which is preliminary data.</text>
</comment>
<protein>
    <submittedName>
        <fullName evidence="1">Uncharacterized protein</fullName>
    </submittedName>
</protein>
<gene>
    <name evidence="1" type="ORF">NDU88_003953</name>
</gene>
<evidence type="ECO:0000313" key="1">
    <source>
        <dbReference type="EMBL" id="KAJ1098846.1"/>
    </source>
</evidence>
<name>A0AAV7M657_PLEWA</name>